<feature type="domain" description="Thiamine phosphate synthase/TenI" evidence="1">
    <location>
        <begin position="56"/>
        <end position="157"/>
    </location>
</feature>
<accession>A0A5C6UM96</accession>
<dbReference type="SUPFAM" id="SSF51391">
    <property type="entry name" value="Thiamin phosphate synthase"/>
    <property type="match status" value="1"/>
</dbReference>
<comment type="caution">
    <text evidence="2">The sequence shown here is derived from an EMBL/GenBank/DDBJ whole genome shotgun (WGS) entry which is preliminary data.</text>
</comment>
<gene>
    <name evidence="2" type="ORF">FSZ31_01350</name>
</gene>
<dbReference type="EMBL" id="VOPY01000001">
    <property type="protein sequence ID" value="TXC74382.1"/>
    <property type="molecule type" value="Genomic_DNA"/>
</dbReference>
<protein>
    <submittedName>
        <fullName evidence="2">Thiamine phosphate synthase</fullName>
    </submittedName>
</protein>
<dbReference type="InterPro" id="IPR013785">
    <property type="entry name" value="Aldolase_TIM"/>
</dbReference>
<organism evidence="2 3">
    <name type="scientific">Flavisphingopyxis soli</name>
    <dbReference type="NCBI Taxonomy" id="2601267"/>
    <lineage>
        <taxon>Bacteria</taxon>
        <taxon>Pseudomonadati</taxon>
        <taxon>Pseudomonadota</taxon>
        <taxon>Alphaproteobacteria</taxon>
        <taxon>Sphingomonadales</taxon>
        <taxon>Sphingopyxidaceae</taxon>
        <taxon>Flavisphingopyxis</taxon>
    </lineage>
</organism>
<name>A0A5C6UM96_9SPHN</name>
<dbReference type="AlphaFoldDB" id="A0A5C6UM96"/>
<evidence type="ECO:0000313" key="3">
    <source>
        <dbReference type="Proteomes" id="UP000321129"/>
    </source>
</evidence>
<reference evidence="2 3" key="1">
    <citation type="submission" date="2019-08" db="EMBL/GenBank/DDBJ databases">
        <title>Sphingorhabdus soil sp. nov., isolated from arctic soil.</title>
        <authorList>
            <person name="Liu Y."/>
        </authorList>
    </citation>
    <scope>NUCLEOTIDE SEQUENCE [LARGE SCALE GENOMIC DNA]</scope>
    <source>
        <strain evidence="2 3">D-2Q-5-6</strain>
    </source>
</reference>
<sequence>MADCLAAVRALPPRSGIVFRHYSTPARARHRLFRAVLRIARARRHVVLIAGKPIAGADGAHASARRGLGRGQPPVSLAVHNRRELDLAKRLGTPIIFISPAFATRSHAGTKPIGRAGFARLAGGFGGECIALGGMNAERFRALRIHGAHGWAAIDALSKKLEVRGR</sequence>
<dbReference type="InterPro" id="IPR036206">
    <property type="entry name" value="ThiamineP_synth_sf"/>
</dbReference>
<dbReference type="Proteomes" id="UP000321129">
    <property type="component" value="Unassembled WGS sequence"/>
</dbReference>
<keyword evidence="3" id="KW-1185">Reference proteome</keyword>
<dbReference type="InterPro" id="IPR022998">
    <property type="entry name" value="ThiamineP_synth_TenI"/>
</dbReference>
<dbReference type="GO" id="GO:0009228">
    <property type="term" value="P:thiamine biosynthetic process"/>
    <property type="evidence" value="ECO:0007669"/>
    <property type="project" value="UniProtKB-KW"/>
</dbReference>
<dbReference type="CDD" id="cd00564">
    <property type="entry name" value="TMP_TenI"/>
    <property type="match status" value="1"/>
</dbReference>
<dbReference type="Pfam" id="PF02581">
    <property type="entry name" value="TMP-TENI"/>
    <property type="match status" value="1"/>
</dbReference>
<dbReference type="Gene3D" id="3.20.20.70">
    <property type="entry name" value="Aldolase class I"/>
    <property type="match status" value="1"/>
</dbReference>
<evidence type="ECO:0000259" key="1">
    <source>
        <dbReference type="Pfam" id="PF02581"/>
    </source>
</evidence>
<evidence type="ECO:0000313" key="2">
    <source>
        <dbReference type="EMBL" id="TXC74382.1"/>
    </source>
</evidence>
<dbReference type="OrthoDB" id="8446047at2"/>
<proteinExistence type="predicted"/>